<evidence type="ECO:0000313" key="5">
    <source>
        <dbReference type="Proteomes" id="UP000254956"/>
    </source>
</evidence>
<proteinExistence type="predicted"/>
<dbReference type="AlphaFoldDB" id="A0A1W5QC97"/>
<dbReference type="InterPro" id="IPR038765">
    <property type="entry name" value="Papain-like_cys_pep_sf"/>
</dbReference>
<dbReference type="PROSITE" id="PS50911">
    <property type="entry name" value="CHAP"/>
    <property type="match status" value="1"/>
</dbReference>
<dbReference type="RefSeq" id="WP_021459355.1">
    <property type="nucleotide sequence ID" value="NZ_AP019698.1"/>
</dbReference>
<protein>
    <submittedName>
        <fullName evidence="4">CHAP domain-containing protein</fullName>
    </submittedName>
    <submittedName>
        <fullName evidence="2">Cell wall hydrolase</fullName>
    </submittedName>
</protein>
<sequence length="177" mass="20004">MTKVVTYTCLLIAVMLVYVVVQSNGNTAKATAKVTHTEAMDYAESLEGKGWDYDNEYGWQCFDLVNMQWDYLFGHGLEGDYAKDIPTENNFDGEATVHKSTEGFKAQKGDIVVFNENYGGGAGHTAIVTNGNEDGNYQKFESLDQNWEGKGAEKEEVAHRVVHDYESEMWFIRPEYK</sequence>
<gene>
    <name evidence="4" type="ORF">NCTC12413_02599</name>
    <name evidence="3" type="ORF">SAR03_03460</name>
</gene>
<feature type="domain" description="Peptidase C51" evidence="1">
    <location>
        <begin position="36"/>
        <end position="173"/>
    </location>
</feature>
<keyword evidence="6" id="KW-1185">Reference proteome</keyword>
<dbReference type="InterPro" id="IPR007921">
    <property type="entry name" value="CHAP_dom"/>
</dbReference>
<reference evidence="2" key="1">
    <citation type="journal article" date="2017" name="MSphere">
        <title>Novel beta-lactamase blaARL in Staphylococcus arlettae.</title>
        <authorList>
            <person name="Andreis S.N."/>
            <person name="Perreten V."/>
            <person name="Schwendener S."/>
        </authorList>
    </citation>
    <scope>NUCLEOTIDE SEQUENCE</scope>
    <source>
        <strain evidence="2">SAN1670</strain>
    </source>
</reference>
<organism evidence="2">
    <name type="scientific">Staphylococcus arlettae</name>
    <dbReference type="NCBI Taxonomy" id="29378"/>
    <lineage>
        <taxon>Bacteria</taxon>
        <taxon>Bacillati</taxon>
        <taxon>Bacillota</taxon>
        <taxon>Bacilli</taxon>
        <taxon>Bacillales</taxon>
        <taxon>Staphylococcaceae</taxon>
        <taxon>Staphylococcus</taxon>
    </lineage>
</organism>
<reference evidence="4 5" key="2">
    <citation type="submission" date="2018-06" db="EMBL/GenBank/DDBJ databases">
        <authorList>
            <consortium name="Pathogen Informatics"/>
            <person name="Doyle S."/>
        </authorList>
    </citation>
    <scope>NUCLEOTIDE SEQUENCE [LARGE SCALE GENOMIC DNA]</scope>
    <source>
        <strain evidence="4 5">NCTC12413</strain>
    </source>
</reference>
<dbReference type="Proteomes" id="UP000254956">
    <property type="component" value="Unassembled WGS sequence"/>
</dbReference>
<evidence type="ECO:0000259" key="1">
    <source>
        <dbReference type="PROSITE" id="PS50911"/>
    </source>
</evidence>
<name>A0A1W5QC97_9STAP</name>
<accession>A0A1W5QC97</accession>
<dbReference type="SUPFAM" id="SSF54001">
    <property type="entry name" value="Cysteine proteinases"/>
    <property type="match status" value="1"/>
</dbReference>
<dbReference type="Proteomes" id="UP000321598">
    <property type="component" value="Unassembled WGS sequence"/>
</dbReference>
<evidence type="ECO:0000313" key="4">
    <source>
        <dbReference type="EMBL" id="SUJ29777.1"/>
    </source>
</evidence>
<reference evidence="3 6" key="3">
    <citation type="submission" date="2019-07" db="EMBL/GenBank/DDBJ databases">
        <title>Whole genome shotgun sequence of Staphylococcus arlettae NBRC 109765.</title>
        <authorList>
            <person name="Hosoyama A."/>
            <person name="Uohara A."/>
            <person name="Ohji S."/>
            <person name="Ichikawa N."/>
        </authorList>
    </citation>
    <scope>NUCLEOTIDE SEQUENCE [LARGE SCALE GENOMIC DNA]</scope>
    <source>
        <strain evidence="3 6">NBRC 109765</strain>
    </source>
</reference>
<dbReference type="GO" id="GO:0016787">
    <property type="term" value="F:hydrolase activity"/>
    <property type="evidence" value="ECO:0007669"/>
    <property type="project" value="UniProtKB-KW"/>
</dbReference>
<evidence type="ECO:0000313" key="2">
    <source>
        <dbReference type="EMBL" id="APY23769.1"/>
    </source>
</evidence>
<dbReference type="EMBL" id="KY363215">
    <property type="protein sequence ID" value="APY23769.1"/>
    <property type="molecule type" value="Genomic_DNA"/>
</dbReference>
<evidence type="ECO:0000313" key="6">
    <source>
        <dbReference type="Proteomes" id="UP000321598"/>
    </source>
</evidence>
<keyword evidence="2" id="KW-0378">Hydrolase</keyword>
<dbReference type="EMBL" id="UGZE01000001">
    <property type="protein sequence ID" value="SUJ29777.1"/>
    <property type="molecule type" value="Genomic_DNA"/>
</dbReference>
<dbReference type="Gene3D" id="3.90.1720.10">
    <property type="entry name" value="endopeptidase domain like (from Nostoc punctiforme)"/>
    <property type="match status" value="1"/>
</dbReference>
<dbReference type="Pfam" id="PF05257">
    <property type="entry name" value="CHAP"/>
    <property type="match status" value="1"/>
</dbReference>
<dbReference type="EMBL" id="BKAV01000002">
    <property type="protein sequence ID" value="GEP99308.1"/>
    <property type="molecule type" value="Genomic_DNA"/>
</dbReference>
<dbReference type="OrthoDB" id="2195319at2"/>
<evidence type="ECO:0000313" key="3">
    <source>
        <dbReference type="EMBL" id="GEP99308.1"/>
    </source>
</evidence>